<dbReference type="STRING" id="55188.A0A2H5QN70"/>
<dbReference type="InterPro" id="IPR011009">
    <property type="entry name" value="Kinase-like_dom_sf"/>
</dbReference>
<evidence type="ECO:0000313" key="5">
    <source>
        <dbReference type="EMBL" id="GAY66078.1"/>
    </source>
</evidence>
<evidence type="ECO:0000256" key="3">
    <source>
        <dbReference type="ARBA" id="ARBA00022840"/>
    </source>
</evidence>
<keyword evidence="1" id="KW-0418">Kinase</keyword>
<dbReference type="GO" id="GO:0005524">
    <property type="term" value="F:ATP binding"/>
    <property type="evidence" value="ECO:0007669"/>
    <property type="project" value="UniProtKB-KW"/>
</dbReference>
<evidence type="ECO:0000313" key="6">
    <source>
        <dbReference type="Proteomes" id="UP000236630"/>
    </source>
</evidence>
<gene>
    <name evidence="5" type="ORF">CUMW_245870</name>
</gene>
<evidence type="ECO:0000256" key="2">
    <source>
        <dbReference type="ARBA" id="ARBA00022741"/>
    </source>
</evidence>
<dbReference type="AlphaFoldDB" id="A0A2H5QN70"/>
<evidence type="ECO:0000256" key="1">
    <source>
        <dbReference type="ARBA" id="ARBA00022527"/>
    </source>
</evidence>
<dbReference type="Gene3D" id="3.30.200.20">
    <property type="entry name" value="Phosphorylase Kinase, domain 1"/>
    <property type="match status" value="1"/>
</dbReference>
<feature type="domain" description="Serine-threonine/tyrosine-protein kinase catalytic" evidence="4">
    <location>
        <begin position="31"/>
        <end position="106"/>
    </location>
</feature>
<organism evidence="5 6">
    <name type="scientific">Citrus unshiu</name>
    <name type="common">Satsuma mandarin</name>
    <name type="synonym">Citrus nobilis var. unshiu</name>
    <dbReference type="NCBI Taxonomy" id="55188"/>
    <lineage>
        <taxon>Eukaryota</taxon>
        <taxon>Viridiplantae</taxon>
        <taxon>Streptophyta</taxon>
        <taxon>Embryophyta</taxon>
        <taxon>Tracheophyta</taxon>
        <taxon>Spermatophyta</taxon>
        <taxon>Magnoliopsida</taxon>
        <taxon>eudicotyledons</taxon>
        <taxon>Gunneridae</taxon>
        <taxon>Pentapetalae</taxon>
        <taxon>rosids</taxon>
        <taxon>malvids</taxon>
        <taxon>Sapindales</taxon>
        <taxon>Rutaceae</taxon>
        <taxon>Aurantioideae</taxon>
        <taxon>Citrus</taxon>
    </lineage>
</organism>
<sequence length="113" mass="12112">MSNVMKSPPMPPPLCSPCKIIASTLGKTPRRGGFGAVYKGALRDGQVVAVKHHKVMSACAQAAFQFISEDEILSCAQHRSLVVLVGYCIEIVWLLVYGYPCNGSSDDNLCGPN</sequence>
<evidence type="ECO:0000259" key="4">
    <source>
        <dbReference type="Pfam" id="PF07714"/>
    </source>
</evidence>
<name>A0A2H5QN70_CITUN</name>
<keyword evidence="2" id="KW-0547">Nucleotide-binding</keyword>
<proteinExistence type="predicted"/>
<reference evidence="5 6" key="1">
    <citation type="journal article" date="2017" name="Front. Genet.">
        <title>Draft sequencing of the heterozygous diploid genome of Satsuma (Citrus unshiu Marc.) using a hybrid assembly approach.</title>
        <authorList>
            <person name="Shimizu T."/>
            <person name="Tanizawa Y."/>
            <person name="Mochizuki T."/>
            <person name="Nagasaki H."/>
            <person name="Yoshioka T."/>
            <person name="Toyoda A."/>
            <person name="Fujiyama A."/>
            <person name="Kaminuma E."/>
            <person name="Nakamura Y."/>
        </authorList>
    </citation>
    <scope>NUCLEOTIDE SEQUENCE [LARGE SCALE GENOMIC DNA]</scope>
    <source>
        <strain evidence="6">cv. Miyagawa wase</strain>
    </source>
</reference>
<comment type="caution">
    <text evidence="5">The sequence shown here is derived from an EMBL/GenBank/DDBJ whole genome shotgun (WGS) entry which is preliminary data.</text>
</comment>
<keyword evidence="6" id="KW-1185">Reference proteome</keyword>
<dbReference type="Pfam" id="PF07714">
    <property type="entry name" value="PK_Tyr_Ser-Thr"/>
    <property type="match status" value="1"/>
</dbReference>
<dbReference type="PANTHER" id="PTHR47989:SF37">
    <property type="entry name" value="INACTIVE PROTEIN KINASE SELMODRAFT_444075"/>
    <property type="match status" value="1"/>
</dbReference>
<dbReference type="PANTHER" id="PTHR47989">
    <property type="entry name" value="OS01G0750732 PROTEIN"/>
    <property type="match status" value="1"/>
</dbReference>
<keyword evidence="1" id="KW-0723">Serine/threonine-protein kinase</keyword>
<dbReference type="GO" id="GO:0004674">
    <property type="term" value="F:protein serine/threonine kinase activity"/>
    <property type="evidence" value="ECO:0007669"/>
    <property type="project" value="UniProtKB-KW"/>
</dbReference>
<keyword evidence="3" id="KW-0067">ATP-binding</keyword>
<dbReference type="Proteomes" id="UP000236630">
    <property type="component" value="Unassembled WGS sequence"/>
</dbReference>
<keyword evidence="1" id="KW-0808">Transferase</keyword>
<dbReference type="EMBL" id="BDQV01000537">
    <property type="protein sequence ID" value="GAY66078.1"/>
    <property type="molecule type" value="Genomic_DNA"/>
</dbReference>
<protein>
    <recommendedName>
        <fullName evidence="4">Serine-threonine/tyrosine-protein kinase catalytic domain-containing protein</fullName>
    </recommendedName>
</protein>
<dbReference type="InterPro" id="IPR001245">
    <property type="entry name" value="Ser-Thr/Tyr_kinase_cat_dom"/>
</dbReference>
<accession>A0A2H5QN70</accession>
<dbReference type="SUPFAM" id="SSF56112">
    <property type="entry name" value="Protein kinase-like (PK-like)"/>
    <property type="match status" value="1"/>
</dbReference>